<keyword evidence="3" id="KW-1185">Reference proteome</keyword>
<evidence type="ECO:0000313" key="3">
    <source>
        <dbReference type="Proteomes" id="UP000092445"/>
    </source>
</evidence>
<evidence type="ECO:0000256" key="1">
    <source>
        <dbReference type="SAM" id="MobiDB-lite"/>
    </source>
</evidence>
<reference evidence="3" key="1">
    <citation type="submission" date="2014-03" db="EMBL/GenBank/DDBJ databases">
        <authorList>
            <person name="Aksoy S."/>
            <person name="Warren W."/>
            <person name="Wilson R.K."/>
        </authorList>
    </citation>
    <scope>NUCLEOTIDE SEQUENCE [LARGE SCALE GENOMIC DNA]</scope>
    <source>
        <strain evidence="3">IAEA</strain>
    </source>
</reference>
<dbReference type="EnsemblMetazoa" id="GPAI039445-RA">
    <property type="protein sequence ID" value="GPAI039445-PA"/>
    <property type="gene ID" value="GPAI039445"/>
</dbReference>
<feature type="compositionally biased region" description="Low complexity" evidence="1">
    <location>
        <begin position="9"/>
        <end position="20"/>
    </location>
</feature>
<dbReference type="STRING" id="7398.A0A1B0AAL7"/>
<sequence>MEIMANASNHNQNHQHQQQQELGLLVAIPKRQQLQQQERYSHHYNSEATGSKAVVPGSHLPFQREVREWQRIDPDTGALLSGRLEADRWINGPLNSYGKICYKLSSPTNESFLLFGIILRAERSVNVTLTYFKHDTKWLWIKNNYLRNINRLSICIV</sequence>
<organism evidence="2 3">
    <name type="scientific">Glossina pallidipes</name>
    <name type="common">Tsetse fly</name>
    <dbReference type="NCBI Taxonomy" id="7398"/>
    <lineage>
        <taxon>Eukaryota</taxon>
        <taxon>Metazoa</taxon>
        <taxon>Ecdysozoa</taxon>
        <taxon>Arthropoda</taxon>
        <taxon>Hexapoda</taxon>
        <taxon>Insecta</taxon>
        <taxon>Pterygota</taxon>
        <taxon>Neoptera</taxon>
        <taxon>Endopterygota</taxon>
        <taxon>Diptera</taxon>
        <taxon>Brachycera</taxon>
        <taxon>Muscomorpha</taxon>
        <taxon>Hippoboscoidea</taxon>
        <taxon>Glossinidae</taxon>
        <taxon>Glossina</taxon>
    </lineage>
</organism>
<proteinExistence type="predicted"/>
<dbReference type="AlphaFoldDB" id="A0A1B0AAL7"/>
<feature type="region of interest" description="Disordered" evidence="1">
    <location>
        <begin position="1"/>
        <end position="20"/>
    </location>
</feature>
<reference evidence="2" key="2">
    <citation type="submission" date="2020-05" db="UniProtKB">
        <authorList>
            <consortium name="EnsemblMetazoa"/>
        </authorList>
    </citation>
    <scope>IDENTIFICATION</scope>
    <source>
        <strain evidence="2">IAEA</strain>
    </source>
</reference>
<evidence type="ECO:0000313" key="2">
    <source>
        <dbReference type="EnsemblMetazoa" id="GPAI039445-PA"/>
    </source>
</evidence>
<name>A0A1B0AAL7_GLOPL</name>
<accession>A0A1B0AAL7</accession>
<dbReference type="Proteomes" id="UP000092445">
    <property type="component" value="Unassembled WGS sequence"/>
</dbReference>
<dbReference type="VEuPathDB" id="VectorBase:GPAI039445"/>
<protein>
    <submittedName>
        <fullName evidence="2">Uncharacterized protein</fullName>
    </submittedName>
</protein>